<dbReference type="Proteomes" id="UP000035017">
    <property type="component" value="Unassembled WGS sequence"/>
</dbReference>
<name>A0A0D0J7Z4_AGRTU</name>
<dbReference type="OrthoDB" id="7853148at2"/>
<evidence type="ECO:0000256" key="1">
    <source>
        <dbReference type="SAM" id="Phobius"/>
    </source>
</evidence>
<protein>
    <submittedName>
        <fullName evidence="2">Uncharacterized protein</fullName>
    </submittedName>
</protein>
<organism evidence="2 3">
    <name type="scientific">Agrobacterium tumefaciens</name>
    <dbReference type="NCBI Taxonomy" id="358"/>
    <lineage>
        <taxon>Bacteria</taxon>
        <taxon>Pseudomonadati</taxon>
        <taxon>Pseudomonadota</taxon>
        <taxon>Alphaproteobacteria</taxon>
        <taxon>Hyphomicrobiales</taxon>
        <taxon>Rhizobiaceae</taxon>
        <taxon>Rhizobium/Agrobacterium group</taxon>
        <taxon>Agrobacterium</taxon>
        <taxon>Agrobacterium tumefaciens complex</taxon>
    </lineage>
</organism>
<feature type="transmembrane region" description="Helical" evidence="1">
    <location>
        <begin position="34"/>
        <end position="60"/>
    </location>
</feature>
<comment type="caution">
    <text evidence="2">The sequence shown here is derived from an EMBL/GenBank/DDBJ whole genome shotgun (WGS) entry which is preliminary data.</text>
</comment>
<gene>
    <name evidence="2" type="ORF">RU07_14375</name>
</gene>
<evidence type="ECO:0000313" key="2">
    <source>
        <dbReference type="EMBL" id="KIQ01920.1"/>
    </source>
</evidence>
<keyword evidence="1" id="KW-0472">Membrane</keyword>
<evidence type="ECO:0000313" key="3">
    <source>
        <dbReference type="Proteomes" id="UP000035017"/>
    </source>
</evidence>
<keyword evidence="1" id="KW-0812">Transmembrane</keyword>
<proteinExistence type="predicted"/>
<feature type="transmembrane region" description="Helical" evidence="1">
    <location>
        <begin position="132"/>
        <end position="155"/>
    </location>
</feature>
<feature type="transmembrane region" description="Helical" evidence="1">
    <location>
        <begin position="72"/>
        <end position="94"/>
    </location>
</feature>
<keyword evidence="1" id="KW-1133">Transmembrane helix</keyword>
<accession>A0A0D0J7Z4</accession>
<dbReference type="AlphaFoldDB" id="A0A0D0J7Z4"/>
<sequence length="259" mass="27921">MSLIALLFMAFLIAVGSVDFSAFSAVGYVGYTSAFNTIVSILAACAAFSPLMPLATLALIKFTSFTLRHWQTAALSVTAGVLGSFATLVSAAFASGGSTMTLLHGFALISIIISSLWLLVNPREAPLVRNIGFYIMICPTVVAIWSLTNAVALAVSAKTIAGTQNFCLARHGDNAAISQLIDLRGLALYTTKSGYKMSQSWFFHSVLLVKAGDDLKAYNWSLGKMHFERLPEPNRFLVNPLSDCTPQQNFLQTIPLVRI</sequence>
<dbReference type="EMBL" id="JXQV01000012">
    <property type="protein sequence ID" value="KIQ01920.1"/>
    <property type="molecule type" value="Genomic_DNA"/>
</dbReference>
<reference evidence="2 3" key="1">
    <citation type="submission" date="2014-12" db="EMBL/GenBank/DDBJ databases">
        <title>16Stimator: statistical estimation of ribosomal gene copy numbers from draft genome assemblies.</title>
        <authorList>
            <person name="Perisin M.A."/>
            <person name="Vetter M."/>
            <person name="Gilbert J.A."/>
            <person name="Bergelson J."/>
        </authorList>
    </citation>
    <scope>NUCLEOTIDE SEQUENCE [LARGE SCALE GENOMIC DNA]</scope>
    <source>
        <strain evidence="2 3">MEJ076</strain>
    </source>
</reference>
<feature type="transmembrane region" description="Helical" evidence="1">
    <location>
        <begin position="100"/>
        <end position="120"/>
    </location>
</feature>